<gene>
    <name evidence="3" type="primary">30</name>
    <name evidence="3" type="ORF">PBI_JACE_30</name>
</gene>
<reference evidence="3 4" key="1">
    <citation type="submission" date="2018-03" db="EMBL/GenBank/DDBJ databases">
        <authorList>
            <person name="Garlena R.A."/>
            <person name="Russell D.A."/>
            <person name="Pope W.H."/>
            <person name="Jacobs-Sera D."/>
            <person name="Hatfull G.F."/>
        </authorList>
    </citation>
    <scope>NUCLEOTIDE SEQUENCE [LARGE SCALE GENOMIC DNA]</scope>
</reference>
<feature type="region of interest" description="Disordered" evidence="1">
    <location>
        <begin position="1"/>
        <end position="41"/>
    </location>
</feature>
<keyword evidence="2" id="KW-0472">Membrane</keyword>
<keyword evidence="4" id="KW-1185">Reference proteome</keyword>
<evidence type="ECO:0000313" key="3">
    <source>
        <dbReference type="EMBL" id="AWN03650.1"/>
    </source>
</evidence>
<proteinExistence type="predicted"/>
<keyword evidence="2" id="KW-1133">Transmembrane helix</keyword>
<dbReference type="Proteomes" id="UP000246975">
    <property type="component" value="Segment"/>
</dbReference>
<dbReference type="KEGG" id="vg:54992194"/>
<dbReference type="GeneID" id="54992194"/>
<feature type="transmembrane region" description="Helical" evidence="2">
    <location>
        <begin position="48"/>
        <end position="70"/>
    </location>
</feature>
<evidence type="ECO:0000313" key="4">
    <source>
        <dbReference type="Proteomes" id="UP000246975"/>
    </source>
</evidence>
<dbReference type="EMBL" id="MH153804">
    <property type="protein sequence ID" value="AWN03650.1"/>
    <property type="molecule type" value="Genomic_DNA"/>
</dbReference>
<dbReference type="RefSeq" id="YP_009801676.1">
    <property type="nucleotide sequence ID" value="NC_047974.1"/>
</dbReference>
<name>A0A2U8UJ57_9CAUD</name>
<organism evidence="3 4">
    <name type="scientific">Gordonia phage Jace</name>
    <dbReference type="NCBI Taxonomy" id="2182360"/>
    <lineage>
        <taxon>Viruses</taxon>
        <taxon>Duplodnaviria</taxon>
        <taxon>Heunggongvirae</taxon>
        <taxon>Uroviricota</taxon>
        <taxon>Caudoviricetes</taxon>
        <taxon>Jacevirus</taxon>
        <taxon>Jacevirus jace</taxon>
    </lineage>
</organism>
<evidence type="ECO:0000256" key="2">
    <source>
        <dbReference type="SAM" id="Phobius"/>
    </source>
</evidence>
<accession>A0A2U8UJ57</accession>
<protein>
    <submittedName>
        <fullName evidence="3">Uncharacterized protein</fullName>
    </submittedName>
</protein>
<evidence type="ECO:0000256" key="1">
    <source>
        <dbReference type="SAM" id="MobiDB-lite"/>
    </source>
</evidence>
<sequence length="72" mass="7559">MSARRRKKPGPPLPGGKQDRARTKGTKPNMHHQDNKTSISSTRTAAELALGVTLILCGAVALPPLAFGLVTA</sequence>
<keyword evidence="2" id="KW-0812">Transmembrane</keyword>